<dbReference type="InterPro" id="IPR003781">
    <property type="entry name" value="CoA-bd"/>
</dbReference>
<dbReference type="EMBL" id="FODD01000022">
    <property type="protein sequence ID" value="SEO28604.1"/>
    <property type="molecule type" value="Genomic_DNA"/>
</dbReference>
<dbReference type="PANTHER" id="PTHR33303:SF2">
    <property type="entry name" value="COA-BINDING DOMAIN-CONTAINING PROTEIN"/>
    <property type="match status" value="1"/>
</dbReference>
<dbReference type="InterPro" id="IPR036291">
    <property type="entry name" value="NAD(P)-bd_dom_sf"/>
</dbReference>
<proteinExistence type="predicted"/>
<dbReference type="Proteomes" id="UP000181951">
    <property type="component" value="Unassembled WGS sequence"/>
</dbReference>
<feature type="domain" description="CoA-binding" evidence="2">
    <location>
        <begin position="65"/>
        <end position="158"/>
    </location>
</feature>
<feature type="region of interest" description="Disordered" evidence="1">
    <location>
        <begin position="1"/>
        <end position="57"/>
    </location>
</feature>
<evidence type="ECO:0000256" key="1">
    <source>
        <dbReference type="SAM" id="MobiDB-lite"/>
    </source>
</evidence>
<gene>
    <name evidence="3" type="ORF">SAMN05216267_102232</name>
</gene>
<organism evidence="3 4">
    <name type="scientific">Actinacidiphila rubida</name>
    <dbReference type="NCBI Taxonomy" id="310780"/>
    <lineage>
        <taxon>Bacteria</taxon>
        <taxon>Bacillati</taxon>
        <taxon>Actinomycetota</taxon>
        <taxon>Actinomycetes</taxon>
        <taxon>Kitasatosporales</taxon>
        <taxon>Streptomycetaceae</taxon>
        <taxon>Actinacidiphila</taxon>
    </lineage>
</organism>
<dbReference type="STRING" id="310780.SAMN05216267_102232"/>
<dbReference type="Pfam" id="PF13380">
    <property type="entry name" value="CoA_binding_2"/>
    <property type="match status" value="1"/>
</dbReference>
<dbReference type="OrthoDB" id="9804695at2"/>
<name>A0A1H8NG63_9ACTN</name>
<evidence type="ECO:0000259" key="2">
    <source>
        <dbReference type="SMART" id="SM00881"/>
    </source>
</evidence>
<reference evidence="3 4" key="1">
    <citation type="submission" date="2016-10" db="EMBL/GenBank/DDBJ databases">
        <authorList>
            <person name="de Groot N.N."/>
        </authorList>
    </citation>
    <scope>NUCLEOTIDE SEQUENCE [LARGE SCALE GENOMIC DNA]</scope>
    <source>
        <strain evidence="3 4">CGMCC 4.2026</strain>
    </source>
</reference>
<evidence type="ECO:0000313" key="4">
    <source>
        <dbReference type="Proteomes" id="UP000181951"/>
    </source>
</evidence>
<feature type="compositionally biased region" description="Basic and acidic residues" evidence="1">
    <location>
        <begin position="46"/>
        <end position="57"/>
    </location>
</feature>
<evidence type="ECO:0000313" key="3">
    <source>
        <dbReference type="EMBL" id="SEO28604.1"/>
    </source>
</evidence>
<dbReference type="PANTHER" id="PTHR33303">
    <property type="entry name" value="CYTOPLASMIC PROTEIN-RELATED"/>
    <property type="match status" value="1"/>
</dbReference>
<dbReference type="AlphaFoldDB" id="A0A1H8NG63"/>
<dbReference type="Gene3D" id="3.40.50.720">
    <property type="entry name" value="NAD(P)-binding Rossmann-like Domain"/>
    <property type="match status" value="1"/>
</dbReference>
<sequence length="188" mass="19392">MAGHRAAFSQAGAVSKDDGAARAGRGTRLEDGVADVSSSGDGAGGTEHEGVHGAGHEQDVVRRILTETGDTWAVVGLSGNTRRAAYGVAAVLQRYGKRVVPVHPKAETVHGEQGYASLADIPFPVDVVDVFVNSDLAGAVADEAVAIGAKAVWFQLGVEDEAAYARTRSAGLDMVMDRCPAIEIPLLG</sequence>
<dbReference type="SUPFAM" id="SSF51735">
    <property type="entry name" value="NAD(P)-binding Rossmann-fold domains"/>
    <property type="match status" value="1"/>
</dbReference>
<accession>A0A1H8NG63</accession>
<protein>
    <recommendedName>
        <fullName evidence="2">CoA-binding domain-containing protein</fullName>
    </recommendedName>
</protein>
<keyword evidence="4" id="KW-1185">Reference proteome</keyword>
<dbReference type="SMART" id="SM00881">
    <property type="entry name" value="CoA_binding"/>
    <property type="match status" value="1"/>
</dbReference>